<evidence type="ECO:0000313" key="2">
    <source>
        <dbReference type="Proteomes" id="UP000321424"/>
    </source>
</evidence>
<dbReference type="EMBL" id="BJXA01000028">
    <property type="protein sequence ID" value="GEM39776.1"/>
    <property type="molecule type" value="Genomic_DNA"/>
</dbReference>
<organism evidence="1 2">
    <name type="scientific">Nocardia ninae NBRC 108245</name>
    <dbReference type="NCBI Taxonomy" id="1210091"/>
    <lineage>
        <taxon>Bacteria</taxon>
        <taxon>Bacillati</taxon>
        <taxon>Actinomycetota</taxon>
        <taxon>Actinomycetes</taxon>
        <taxon>Mycobacteriales</taxon>
        <taxon>Nocardiaceae</taxon>
        <taxon>Nocardia</taxon>
    </lineage>
</organism>
<sequence length="140" mass="15936">MAQELWHCRYGALEFGHVADSLRSKRRPNQCHAGPVRYVWCQALRWVDDEPQPGLVEVRLNDIHGDEHVFIDKEPIFTPDSSLGPQTAYPVRVELGCEVLSTRVLHDGRTAHTITTVRPWDIESVTGQTEFEVALDQFAD</sequence>
<accession>A0A511MIM6</accession>
<proteinExistence type="predicted"/>
<reference evidence="1 2" key="1">
    <citation type="submission" date="2019-07" db="EMBL/GenBank/DDBJ databases">
        <title>Whole genome shotgun sequence of Nocardia ninae NBRC 108245.</title>
        <authorList>
            <person name="Hosoyama A."/>
            <person name="Uohara A."/>
            <person name="Ohji S."/>
            <person name="Ichikawa N."/>
        </authorList>
    </citation>
    <scope>NUCLEOTIDE SEQUENCE [LARGE SCALE GENOMIC DNA]</scope>
    <source>
        <strain evidence="1 2">NBRC 108245</strain>
    </source>
</reference>
<name>A0A511MIM6_9NOCA</name>
<gene>
    <name evidence="1" type="ORF">NN4_42950</name>
</gene>
<dbReference type="AlphaFoldDB" id="A0A511MIM6"/>
<dbReference type="Proteomes" id="UP000321424">
    <property type="component" value="Unassembled WGS sequence"/>
</dbReference>
<comment type="caution">
    <text evidence="1">The sequence shown here is derived from an EMBL/GenBank/DDBJ whole genome shotgun (WGS) entry which is preliminary data.</text>
</comment>
<keyword evidence="2" id="KW-1185">Reference proteome</keyword>
<evidence type="ECO:0000313" key="1">
    <source>
        <dbReference type="EMBL" id="GEM39776.1"/>
    </source>
</evidence>
<protein>
    <submittedName>
        <fullName evidence="1">Uncharacterized protein</fullName>
    </submittedName>
</protein>